<dbReference type="Proteomes" id="UP000005824">
    <property type="component" value="Unassembled WGS sequence"/>
</dbReference>
<dbReference type="InterPro" id="IPR036852">
    <property type="entry name" value="Peptidase_S8/S53_dom_sf"/>
</dbReference>
<dbReference type="InterPro" id="IPR034067">
    <property type="entry name" value="Serine_protease_KerA-like_dom"/>
</dbReference>
<feature type="domain" description="Peptidase S8/S53" evidence="6">
    <location>
        <begin position="19"/>
        <end position="246"/>
    </location>
</feature>
<reference evidence="7 8" key="1">
    <citation type="journal article" date="2011" name="J. Bacteriol.">
        <title>Genome sequence of Chthoniobacter flavus Ellin428, an aerobic heterotrophic soil bacterium.</title>
        <authorList>
            <person name="Kant R."/>
            <person name="van Passel M.W."/>
            <person name="Palva A."/>
            <person name="Lucas S."/>
            <person name="Lapidus A."/>
            <person name="Glavina Del Rio T."/>
            <person name="Dalin E."/>
            <person name="Tice H."/>
            <person name="Bruce D."/>
            <person name="Goodwin L."/>
            <person name="Pitluck S."/>
            <person name="Larimer F.W."/>
            <person name="Land M.L."/>
            <person name="Hauser L."/>
            <person name="Sangwan P."/>
            <person name="de Vos W.M."/>
            <person name="Janssen P.H."/>
            <person name="Smidt H."/>
        </authorList>
    </citation>
    <scope>NUCLEOTIDE SEQUENCE [LARGE SCALE GENOMIC DNA]</scope>
    <source>
        <strain evidence="7 8">Ellin428</strain>
    </source>
</reference>
<dbReference type="PRINTS" id="PR00723">
    <property type="entry name" value="SUBTILISIN"/>
</dbReference>
<dbReference type="GO" id="GO:0006508">
    <property type="term" value="P:proteolysis"/>
    <property type="evidence" value="ECO:0007669"/>
    <property type="project" value="UniProtKB-KW"/>
</dbReference>
<evidence type="ECO:0000259" key="6">
    <source>
        <dbReference type="Pfam" id="PF00082"/>
    </source>
</evidence>
<feature type="active site" description="Charge relay system" evidence="5">
    <location>
        <position position="28"/>
    </location>
</feature>
<dbReference type="InterPro" id="IPR023827">
    <property type="entry name" value="Peptidase_S8_Asp-AS"/>
</dbReference>
<name>B4D5B6_9BACT</name>
<dbReference type="Gene3D" id="3.40.50.200">
    <property type="entry name" value="Peptidase S8/S53 domain"/>
    <property type="match status" value="1"/>
</dbReference>
<dbReference type="eggNOG" id="COG1404">
    <property type="taxonomic scope" value="Bacteria"/>
</dbReference>
<dbReference type="PROSITE" id="PS00136">
    <property type="entry name" value="SUBTILASE_ASP"/>
    <property type="match status" value="1"/>
</dbReference>
<keyword evidence="8" id="KW-1185">Reference proteome</keyword>
<dbReference type="Pfam" id="PF00082">
    <property type="entry name" value="Peptidase_S8"/>
    <property type="match status" value="1"/>
</dbReference>
<dbReference type="SUPFAM" id="SSF52743">
    <property type="entry name" value="Subtilisin-like"/>
    <property type="match status" value="1"/>
</dbReference>
<keyword evidence="3 5" id="KW-0378">Hydrolase</keyword>
<dbReference type="GO" id="GO:0004252">
    <property type="term" value="F:serine-type endopeptidase activity"/>
    <property type="evidence" value="ECO:0007669"/>
    <property type="project" value="UniProtKB-UniRule"/>
</dbReference>
<dbReference type="RefSeq" id="WP_006981429.1">
    <property type="nucleotide sequence ID" value="NZ_ABVL01000013.1"/>
</dbReference>
<feature type="active site" description="Charge relay system" evidence="5">
    <location>
        <position position="69"/>
    </location>
</feature>
<gene>
    <name evidence="7" type="ORF">CfE428DRAFT_4105</name>
</gene>
<evidence type="ECO:0000256" key="3">
    <source>
        <dbReference type="ARBA" id="ARBA00022801"/>
    </source>
</evidence>
<dbReference type="InParanoid" id="B4D5B6"/>
<accession>B4D5B6</accession>
<proteinExistence type="inferred from homology"/>
<dbReference type="EMBL" id="ABVL01000013">
    <property type="protein sequence ID" value="EDY18321.1"/>
    <property type="molecule type" value="Genomic_DNA"/>
</dbReference>
<sequence>MRCWISPAEAAAALRRGRGRGVRIAVLDSGIETSHSTFGGGALCDDLAIVEDGHRLKVVAGEGRDLFGHGTAVAGIIREMAPEAEIGSIRVLGESLSARTAIILEGARQAIERGYHILNCSLGCGVLEHVLKYKAWVDEAYLRGVHVVAACNNADYGRPEWPAFFTSVLTVNMARTDDNLGIFYKPGHLVEFAARGVDVDVPWSGGGTKKVTGSSFAAPRVTGMLACLLSEIPDLDPLQTKVLFQRIATPWSREIRGPNER</sequence>
<evidence type="ECO:0000256" key="4">
    <source>
        <dbReference type="ARBA" id="ARBA00022825"/>
    </source>
</evidence>
<comment type="similarity">
    <text evidence="1 5">Belongs to the peptidase S8 family.</text>
</comment>
<protein>
    <submittedName>
        <fullName evidence="7">Peptidase S8 and S53 subtilisin kexin sedolisin</fullName>
    </submittedName>
</protein>
<evidence type="ECO:0000256" key="5">
    <source>
        <dbReference type="PROSITE-ProRule" id="PRU01240"/>
    </source>
</evidence>
<keyword evidence="2 5" id="KW-0645">Protease</keyword>
<dbReference type="InterPro" id="IPR015500">
    <property type="entry name" value="Peptidase_S8_subtilisin-rel"/>
</dbReference>
<comment type="caution">
    <text evidence="7">The sequence shown here is derived from an EMBL/GenBank/DDBJ whole genome shotgun (WGS) entry which is preliminary data.</text>
</comment>
<dbReference type="InterPro" id="IPR050131">
    <property type="entry name" value="Peptidase_S8_subtilisin-like"/>
</dbReference>
<dbReference type="PANTHER" id="PTHR43806">
    <property type="entry name" value="PEPTIDASE S8"/>
    <property type="match status" value="1"/>
</dbReference>
<dbReference type="PROSITE" id="PS51892">
    <property type="entry name" value="SUBTILASE"/>
    <property type="match status" value="1"/>
</dbReference>
<feature type="active site" description="Charge relay system" evidence="5">
    <location>
        <position position="215"/>
    </location>
</feature>
<organism evidence="7 8">
    <name type="scientific">Chthoniobacter flavus Ellin428</name>
    <dbReference type="NCBI Taxonomy" id="497964"/>
    <lineage>
        <taxon>Bacteria</taxon>
        <taxon>Pseudomonadati</taxon>
        <taxon>Verrucomicrobiota</taxon>
        <taxon>Spartobacteria</taxon>
        <taxon>Chthoniobacterales</taxon>
        <taxon>Chthoniobacteraceae</taxon>
        <taxon>Chthoniobacter</taxon>
    </lineage>
</organism>
<dbReference type="CDD" id="cd07492">
    <property type="entry name" value="Peptidases_S8_8"/>
    <property type="match status" value="1"/>
</dbReference>
<evidence type="ECO:0000313" key="7">
    <source>
        <dbReference type="EMBL" id="EDY18321.1"/>
    </source>
</evidence>
<dbReference type="STRING" id="497964.CfE428DRAFT_4105"/>
<dbReference type="AlphaFoldDB" id="B4D5B6"/>
<evidence type="ECO:0000313" key="8">
    <source>
        <dbReference type="Proteomes" id="UP000005824"/>
    </source>
</evidence>
<dbReference type="InterPro" id="IPR000209">
    <property type="entry name" value="Peptidase_S8/S53_dom"/>
</dbReference>
<evidence type="ECO:0000256" key="1">
    <source>
        <dbReference type="ARBA" id="ARBA00011073"/>
    </source>
</evidence>
<dbReference type="PANTHER" id="PTHR43806:SF11">
    <property type="entry name" value="CEREVISIN-RELATED"/>
    <property type="match status" value="1"/>
</dbReference>
<keyword evidence="4 5" id="KW-0720">Serine protease</keyword>
<evidence type="ECO:0000256" key="2">
    <source>
        <dbReference type="ARBA" id="ARBA00022670"/>
    </source>
</evidence>